<gene>
    <name evidence="2" type="ORF">GLE_3502</name>
</gene>
<dbReference type="AlphaFoldDB" id="A0A0S2DKN4"/>
<feature type="region of interest" description="Disordered" evidence="1">
    <location>
        <begin position="26"/>
        <end position="55"/>
    </location>
</feature>
<dbReference type="KEGG" id="lez:GLE_3502"/>
<sequence length="55" mass="5966">MAENRLQGEHAGSLWAGRGEAVRRVRMGVGDRPGRRRAPPRRRAGTGRAGAIMTV</sequence>
<name>A0A0S2DKN4_LYSEN</name>
<evidence type="ECO:0000313" key="2">
    <source>
        <dbReference type="EMBL" id="ALN58847.1"/>
    </source>
</evidence>
<protein>
    <submittedName>
        <fullName evidence="2">Uncharacterized protein</fullName>
    </submittedName>
</protein>
<dbReference type="EMBL" id="CP013140">
    <property type="protein sequence ID" value="ALN58847.1"/>
    <property type="molecule type" value="Genomic_DNA"/>
</dbReference>
<evidence type="ECO:0000256" key="1">
    <source>
        <dbReference type="SAM" id="MobiDB-lite"/>
    </source>
</evidence>
<reference evidence="2 3" key="1">
    <citation type="submission" date="2015-11" db="EMBL/GenBank/DDBJ databases">
        <title>Genome sequences of Lysobacter enzymogenes strain C3 and Lysobacter antibioticus ATCC 29479.</title>
        <authorList>
            <person name="Kobayashi D.Y."/>
        </authorList>
    </citation>
    <scope>NUCLEOTIDE SEQUENCE [LARGE SCALE GENOMIC DNA]</scope>
    <source>
        <strain evidence="2 3">C3</strain>
    </source>
</reference>
<dbReference type="Proteomes" id="UP000061569">
    <property type="component" value="Chromosome"/>
</dbReference>
<evidence type="ECO:0000313" key="3">
    <source>
        <dbReference type="Proteomes" id="UP000061569"/>
    </source>
</evidence>
<proteinExistence type="predicted"/>
<organism evidence="2 3">
    <name type="scientific">Lysobacter enzymogenes</name>
    <dbReference type="NCBI Taxonomy" id="69"/>
    <lineage>
        <taxon>Bacteria</taxon>
        <taxon>Pseudomonadati</taxon>
        <taxon>Pseudomonadota</taxon>
        <taxon>Gammaproteobacteria</taxon>
        <taxon>Lysobacterales</taxon>
        <taxon>Lysobacteraceae</taxon>
        <taxon>Lysobacter</taxon>
    </lineage>
</organism>
<feature type="compositionally biased region" description="Basic residues" evidence="1">
    <location>
        <begin position="34"/>
        <end position="45"/>
    </location>
</feature>
<dbReference type="STRING" id="69.GLE_3502"/>
<accession>A0A0S2DKN4</accession>